<evidence type="ECO:0000256" key="10">
    <source>
        <dbReference type="SAM" id="Phobius"/>
    </source>
</evidence>
<dbReference type="OrthoDB" id="3364892at2759"/>
<feature type="transmembrane region" description="Helical" evidence="10">
    <location>
        <begin position="103"/>
        <end position="123"/>
    </location>
</feature>
<evidence type="ECO:0000256" key="3">
    <source>
        <dbReference type="ARBA" id="ARBA00022448"/>
    </source>
</evidence>
<evidence type="ECO:0000256" key="2">
    <source>
        <dbReference type="ARBA" id="ARBA00006375"/>
    </source>
</evidence>
<dbReference type="GO" id="GO:0005739">
    <property type="term" value="C:mitochondrion"/>
    <property type="evidence" value="ECO:0000318"/>
    <property type="project" value="GO_Central"/>
</dbReference>
<dbReference type="SUPFAM" id="SSF103506">
    <property type="entry name" value="Mitochondrial carrier"/>
    <property type="match status" value="1"/>
</dbReference>
<evidence type="ECO:0000256" key="4">
    <source>
        <dbReference type="ARBA" id="ARBA00022692"/>
    </source>
</evidence>
<dbReference type="RefSeq" id="XP_006682232.1">
    <property type="nucleotide sequence ID" value="XM_006682169.1"/>
</dbReference>
<sequence>MKPAATSDSNLTESSHTGNSQFASVLAGIVRTLATNTSLVFVGVVKSALRWWFRVPVKLFRPYAVNPWLVFHSMAKAQGSSFSLQFVHHTLRKEGIHFFSRNAIPLFIANAAVGITLFNAYSVAMSRLSLSNVDLHPFMAGCIAGASQSILATPLDAIQKIIHPKDLVQNHHHGIHRITKSILSQVLPTTMLGKLQYLYRHWQFNTIRDAGGFSLFFGVFEGVRKWGRVGVAAWMTREQDTLTKRSYAHIGCDGLVTVFAGAAAGAAYQGFTYPLDQLSELATSVKSIQPMHSVLPNATLALDSTQFTTLTKHMSEINSAHSQARFNAQQPVVTLKIAWRLVRQYGISRFFQGIQPQLIRAMPPSAAALFIYQLTEEAF</sequence>
<evidence type="ECO:0000256" key="8">
    <source>
        <dbReference type="ARBA" id="ARBA00023136"/>
    </source>
</evidence>
<dbReference type="InterPro" id="IPR023395">
    <property type="entry name" value="MCP_dom_sf"/>
</dbReference>
<evidence type="ECO:0000256" key="6">
    <source>
        <dbReference type="ARBA" id="ARBA00022989"/>
    </source>
</evidence>
<comment type="similarity">
    <text evidence="2">Belongs to the mitochondrial carrier (TC 2.A.29) family.</text>
</comment>
<comment type="subcellular location">
    <subcellularLocation>
        <location evidence="1">Mitochondrion membrane</location>
        <topology evidence="1">Multi-pass membrane protein</topology>
    </subcellularLocation>
</comment>
<keyword evidence="5" id="KW-0677">Repeat</keyword>
<evidence type="ECO:0000313" key="11">
    <source>
        <dbReference type="EMBL" id="EGF77207.1"/>
    </source>
</evidence>
<keyword evidence="4 9" id="KW-0812">Transmembrane</keyword>
<organism evidence="11 12">
    <name type="scientific">Batrachochytrium dendrobatidis (strain JAM81 / FGSC 10211)</name>
    <name type="common">Frog chytrid fungus</name>
    <dbReference type="NCBI Taxonomy" id="684364"/>
    <lineage>
        <taxon>Eukaryota</taxon>
        <taxon>Fungi</taxon>
        <taxon>Fungi incertae sedis</taxon>
        <taxon>Chytridiomycota</taxon>
        <taxon>Chytridiomycota incertae sedis</taxon>
        <taxon>Chytridiomycetes</taxon>
        <taxon>Rhizophydiales</taxon>
        <taxon>Rhizophydiales incertae sedis</taxon>
        <taxon>Batrachochytrium</taxon>
    </lineage>
</organism>
<gene>
    <name evidence="11" type="ORF">BATDEDRAFT_36102</name>
</gene>
<evidence type="ECO:0008006" key="13">
    <source>
        <dbReference type="Google" id="ProtNLM"/>
    </source>
</evidence>
<name>F4PCJ0_BATDJ</name>
<dbReference type="OMA" id="SKISGWQ"/>
<keyword evidence="3" id="KW-0813">Transport</keyword>
<feature type="repeat" description="Solcar" evidence="9">
    <location>
        <begin position="132"/>
        <end position="226"/>
    </location>
</feature>
<keyword evidence="12" id="KW-1185">Reference proteome</keyword>
<dbReference type="PANTHER" id="PTHR45624:SF12">
    <property type="entry name" value="MITOCHONDRIAL ORNITHINE TRANSPORTER 1"/>
    <property type="match status" value="1"/>
</dbReference>
<dbReference type="InParanoid" id="F4PCJ0"/>
<keyword evidence="6 10" id="KW-1133">Transmembrane helix</keyword>
<dbReference type="GO" id="GO:0022857">
    <property type="term" value="F:transmembrane transporter activity"/>
    <property type="evidence" value="ECO:0000318"/>
    <property type="project" value="GO_Central"/>
</dbReference>
<keyword evidence="7" id="KW-0496">Mitochondrion</keyword>
<dbReference type="PANTHER" id="PTHR45624">
    <property type="entry name" value="MITOCHONDRIAL BASIC AMINO ACIDS TRANSPORTER-RELATED"/>
    <property type="match status" value="1"/>
</dbReference>
<evidence type="ECO:0000256" key="1">
    <source>
        <dbReference type="ARBA" id="ARBA00004225"/>
    </source>
</evidence>
<evidence type="ECO:0000313" key="12">
    <source>
        <dbReference type="Proteomes" id="UP000007241"/>
    </source>
</evidence>
<dbReference type="HOGENOM" id="CLU_034486_0_0_1"/>
<accession>F4PCJ0</accession>
<dbReference type="GO" id="GO:1990575">
    <property type="term" value="P:mitochondrial L-ornithine transmembrane transport"/>
    <property type="evidence" value="ECO:0000318"/>
    <property type="project" value="GO_Central"/>
</dbReference>
<evidence type="ECO:0000256" key="9">
    <source>
        <dbReference type="PROSITE-ProRule" id="PRU00282"/>
    </source>
</evidence>
<evidence type="ECO:0000256" key="5">
    <source>
        <dbReference type="ARBA" id="ARBA00022737"/>
    </source>
</evidence>
<dbReference type="EMBL" id="GL882893">
    <property type="protein sequence ID" value="EGF77207.1"/>
    <property type="molecule type" value="Genomic_DNA"/>
</dbReference>
<dbReference type="GeneID" id="18240975"/>
<dbReference type="InterPro" id="IPR050567">
    <property type="entry name" value="Mitochondrial_Carrier"/>
</dbReference>
<evidence type="ECO:0000256" key="7">
    <source>
        <dbReference type="ARBA" id="ARBA00023128"/>
    </source>
</evidence>
<dbReference type="GO" id="GO:0031966">
    <property type="term" value="C:mitochondrial membrane"/>
    <property type="evidence" value="ECO:0007669"/>
    <property type="project" value="UniProtKB-SubCell"/>
</dbReference>
<proteinExistence type="inferred from homology"/>
<reference evidence="11 12" key="1">
    <citation type="submission" date="2009-12" db="EMBL/GenBank/DDBJ databases">
        <title>The draft genome of Batrachochytrium dendrobatidis.</title>
        <authorList>
            <consortium name="US DOE Joint Genome Institute (JGI-PGF)"/>
            <person name="Kuo A."/>
            <person name="Salamov A."/>
            <person name="Schmutz J."/>
            <person name="Lucas S."/>
            <person name="Pitluck S."/>
            <person name="Rosenblum E."/>
            <person name="Stajich J."/>
            <person name="Eisen M."/>
            <person name="Grigoriev I.V."/>
        </authorList>
    </citation>
    <scope>NUCLEOTIDE SEQUENCE [LARGE SCALE GENOMIC DNA]</scope>
    <source>
        <strain evidence="12">JAM81 / FGSC 10211</strain>
    </source>
</reference>
<dbReference type="Proteomes" id="UP000007241">
    <property type="component" value="Unassembled WGS sequence"/>
</dbReference>
<feature type="transmembrane region" description="Helical" evidence="10">
    <location>
        <begin position="20"/>
        <end position="45"/>
    </location>
</feature>
<dbReference type="InterPro" id="IPR018108">
    <property type="entry name" value="MCP_transmembrane"/>
</dbReference>
<keyword evidence="8 9" id="KW-0472">Membrane</keyword>
<dbReference type="AlphaFoldDB" id="F4PCJ0"/>
<protein>
    <recommendedName>
        <fullName evidence="13">Mitochondrial carrier domain-containing protein</fullName>
    </recommendedName>
</protein>
<dbReference type="Gene3D" id="1.50.40.10">
    <property type="entry name" value="Mitochondrial carrier domain"/>
    <property type="match status" value="1"/>
</dbReference>
<dbReference type="PROSITE" id="PS50920">
    <property type="entry name" value="SOLCAR"/>
    <property type="match status" value="1"/>
</dbReference>